<dbReference type="Proteomes" id="UP001148838">
    <property type="component" value="Unassembled WGS sequence"/>
</dbReference>
<name>A0ABQ8TPH1_PERAM</name>
<protein>
    <recommendedName>
        <fullName evidence="1">Reverse transcriptase domain-containing protein</fullName>
    </recommendedName>
</protein>
<organism evidence="2 3">
    <name type="scientific">Periplaneta americana</name>
    <name type="common">American cockroach</name>
    <name type="synonym">Blatta americana</name>
    <dbReference type="NCBI Taxonomy" id="6978"/>
    <lineage>
        <taxon>Eukaryota</taxon>
        <taxon>Metazoa</taxon>
        <taxon>Ecdysozoa</taxon>
        <taxon>Arthropoda</taxon>
        <taxon>Hexapoda</taxon>
        <taxon>Insecta</taxon>
        <taxon>Pterygota</taxon>
        <taxon>Neoptera</taxon>
        <taxon>Polyneoptera</taxon>
        <taxon>Dictyoptera</taxon>
        <taxon>Blattodea</taxon>
        <taxon>Blattoidea</taxon>
        <taxon>Blattidae</taxon>
        <taxon>Blattinae</taxon>
        <taxon>Periplaneta</taxon>
    </lineage>
</organism>
<dbReference type="EMBL" id="JAJSOF020000005">
    <property type="protein sequence ID" value="KAJ4447753.1"/>
    <property type="molecule type" value="Genomic_DNA"/>
</dbReference>
<feature type="domain" description="Reverse transcriptase" evidence="1">
    <location>
        <begin position="598"/>
        <end position="695"/>
    </location>
</feature>
<dbReference type="InterPro" id="IPR000477">
    <property type="entry name" value="RT_dom"/>
</dbReference>
<proteinExistence type="predicted"/>
<reference evidence="2 3" key="1">
    <citation type="journal article" date="2022" name="Allergy">
        <title>Genome assembly and annotation of Periplaneta americana reveal a comprehensive cockroach allergen profile.</title>
        <authorList>
            <person name="Wang L."/>
            <person name="Xiong Q."/>
            <person name="Saelim N."/>
            <person name="Wang L."/>
            <person name="Nong W."/>
            <person name="Wan A.T."/>
            <person name="Shi M."/>
            <person name="Liu X."/>
            <person name="Cao Q."/>
            <person name="Hui J.H.L."/>
            <person name="Sookrung N."/>
            <person name="Leung T.F."/>
            <person name="Tungtrongchitr A."/>
            <person name="Tsui S.K.W."/>
        </authorList>
    </citation>
    <scope>NUCLEOTIDE SEQUENCE [LARGE SCALE GENOMIC DNA]</scope>
    <source>
        <strain evidence="2">PWHHKU_190912</strain>
    </source>
</reference>
<dbReference type="PANTHER" id="PTHR19446">
    <property type="entry name" value="REVERSE TRANSCRIPTASES"/>
    <property type="match status" value="1"/>
</dbReference>
<comment type="caution">
    <text evidence="2">The sequence shown here is derived from an EMBL/GenBank/DDBJ whole genome shotgun (WGS) entry which is preliminary data.</text>
</comment>
<evidence type="ECO:0000259" key="1">
    <source>
        <dbReference type="Pfam" id="PF00078"/>
    </source>
</evidence>
<evidence type="ECO:0000313" key="3">
    <source>
        <dbReference type="Proteomes" id="UP001148838"/>
    </source>
</evidence>
<keyword evidence="3" id="KW-1185">Reference proteome</keyword>
<gene>
    <name evidence="2" type="ORF">ANN_09761</name>
</gene>
<accession>A0ABQ8TPH1</accession>
<dbReference type="Pfam" id="PF00078">
    <property type="entry name" value="RVT_1"/>
    <property type="match status" value="1"/>
</dbReference>
<sequence length="702" mass="79699">MAGLCEAGNEPLGSSKAMRITFMNAAITFINLIEYIESANALPQDIEHSDTLLFSSARCLRRSSVAAMMFRGGTCLGRSEMKRENAREGGVCKESSYLQGLYDFYTFEKFPSDTVYRGYFRGVCWEMNPGSLALARRIVTSAFESTSAPCALSSYSNSSLWRARHSTIHFETQTTTKQHKNLSTSALRFQTPIITTLCYHCTAAGSVIIWNIISTVAVQYFQVVGLTQYLRKRHPDMQNILYFSDGAARKKKKEFHRLEHIKTLEKIKKTGSQVLSEKFTIKMGHTQGQENANSIMRTVQNIQRLAPVREKLNEENVRCKKKINSLNSIIAHLQKELMINENAATVLRLSGKVFNFLQKENFENLYGYQVSGIIYPAVVLQAKTLLCPLVVGCLQRCNPRPQTCLSQFERHPTQENFVQFKRLRAKARRTVCDAKKTSWTNYVNSMKRNVPSNTVWDKVRRIMGKRSSVIPGIISNGVTTTSPIEIAEIFATSFAQVSSSNNYDPEFLKIKDAAEKRNLHFISDNTEYYNTPFTTEELEAALDTSPNTSHGPDNIHNRMLRHLPPAGKSFLLAMYNRIWTEGVFPSAWRSAIVILVQKPGKDPSLSGSYRPISLTSCVCKVMERMISKRLISAADHLVRLETAIRDAFLKKEHLVAVFFDLENAYNTTWRYGILQTLHDCGLRSVYQRLLRSSWQNSISEFE</sequence>
<evidence type="ECO:0000313" key="2">
    <source>
        <dbReference type="EMBL" id="KAJ4447753.1"/>
    </source>
</evidence>